<reference evidence="1" key="1">
    <citation type="journal article" date="2022" name="bioRxiv">
        <title>Sequencing and chromosome-scale assembly of the giantPleurodeles waltlgenome.</title>
        <authorList>
            <person name="Brown T."/>
            <person name="Elewa A."/>
            <person name="Iarovenko S."/>
            <person name="Subramanian E."/>
            <person name="Araus A.J."/>
            <person name="Petzold A."/>
            <person name="Susuki M."/>
            <person name="Suzuki K.-i.T."/>
            <person name="Hayashi T."/>
            <person name="Toyoda A."/>
            <person name="Oliveira C."/>
            <person name="Osipova E."/>
            <person name="Leigh N.D."/>
            <person name="Simon A."/>
            <person name="Yun M.H."/>
        </authorList>
    </citation>
    <scope>NUCLEOTIDE SEQUENCE</scope>
    <source>
        <strain evidence="1">20211129_DDA</strain>
        <tissue evidence="1">Liver</tissue>
    </source>
</reference>
<protein>
    <submittedName>
        <fullName evidence="1">Uncharacterized protein</fullName>
    </submittedName>
</protein>
<accession>A0AAV7PM33</accession>
<sequence>MQEPLWLSFGVSRSTSPVLLGISSAREILKPTTLPCVAAAVHAVERSNTSQDPSRTREVLNIENCAQNASELGAIHVIERLRPYWLQRHWRGQIYATGFSSYSRGALLWVDRGTPFTSDEVATDPESRYVFVKGRLDACHILLRRLYALMWNK</sequence>
<dbReference type="AlphaFoldDB" id="A0AAV7PM33"/>
<evidence type="ECO:0000313" key="2">
    <source>
        <dbReference type="Proteomes" id="UP001066276"/>
    </source>
</evidence>
<comment type="caution">
    <text evidence="1">The sequence shown here is derived from an EMBL/GenBank/DDBJ whole genome shotgun (WGS) entry which is preliminary data.</text>
</comment>
<keyword evidence="2" id="KW-1185">Reference proteome</keyword>
<organism evidence="1 2">
    <name type="scientific">Pleurodeles waltl</name>
    <name type="common">Iberian ribbed newt</name>
    <dbReference type="NCBI Taxonomy" id="8319"/>
    <lineage>
        <taxon>Eukaryota</taxon>
        <taxon>Metazoa</taxon>
        <taxon>Chordata</taxon>
        <taxon>Craniata</taxon>
        <taxon>Vertebrata</taxon>
        <taxon>Euteleostomi</taxon>
        <taxon>Amphibia</taxon>
        <taxon>Batrachia</taxon>
        <taxon>Caudata</taxon>
        <taxon>Salamandroidea</taxon>
        <taxon>Salamandridae</taxon>
        <taxon>Pleurodelinae</taxon>
        <taxon>Pleurodeles</taxon>
    </lineage>
</organism>
<gene>
    <name evidence="1" type="ORF">NDU88_006683</name>
</gene>
<dbReference type="Proteomes" id="UP001066276">
    <property type="component" value="Chromosome 7"/>
</dbReference>
<name>A0AAV7PM33_PLEWA</name>
<evidence type="ECO:0000313" key="1">
    <source>
        <dbReference type="EMBL" id="KAJ1128304.1"/>
    </source>
</evidence>
<proteinExistence type="predicted"/>
<dbReference type="EMBL" id="JANPWB010000011">
    <property type="protein sequence ID" value="KAJ1128304.1"/>
    <property type="molecule type" value="Genomic_DNA"/>
</dbReference>